<reference evidence="3" key="1">
    <citation type="journal article" date="2019" name="Curr. Biol.">
        <title>Genome Sequence of Striga asiatica Provides Insight into the Evolution of Plant Parasitism.</title>
        <authorList>
            <person name="Yoshida S."/>
            <person name="Kim S."/>
            <person name="Wafula E.K."/>
            <person name="Tanskanen J."/>
            <person name="Kim Y.M."/>
            <person name="Honaas L."/>
            <person name="Yang Z."/>
            <person name="Spallek T."/>
            <person name="Conn C.E."/>
            <person name="Ichihashi Y."/>
            <person name="Cheong K."/>
            <person name="Cui S."/>
            <person name="Der J.P."/>
            <person name="Gundlach H."/>
            <person name="Jiao Y."/>
            <person name="Hori C."/>
            <person name="Ishida J.K."/>
            <person name="Kasahara H."/>
            <person name="Kiba T."/>
            <person name="Kim M.S."/>
            <person name="Koo N."/>
            <person name="Laohavisit A."/>
            <person name="Lee Y.H."/>
            <person name="Lumba S."/>
            <person name="McCourt P."/>
            <person name="Mortimer J.C."/>
            <person name="Mutuku J.M."/>
            <person name="Nomura T."/>
            <person name="Sasaki-Sekimoto Y."/>
            <person name="Seto Y."/>
            <person name="Wang Y."/>
            <person name="Wakatake T."/>
            <person name="Sakakibara H."/>
            <person name="Demura T."/>
            <person name="Yamaguchi S."/>
            <person name="Yoneyama K."/>
            <person name="Manabe R.I."/>
            <person name="Nelson D.C."/>
            <person name="Schulman A.H."/>
            <person name="Timko M.P."/>
            <person name="dePamphilis C.W."/>
            <person name="Choi D."/>
            <person name="Shirasu K."/>
        </authorList>
    </citation>
    <scope>NUCLEOTIDE SEQUENCE [LARGE SCALE GENOMIC DNA]</scope>
    <source>
        <strain evidence="3">cv. UVA1</strain>
    </source>
</reference>
<organism evidence="2 3">
    <name type="scientific">Striga asiatica</name>
    <name type="common">Asiatic witchweed</name>
    <name type="synonym">Buchnera asiatica</name>
    <dbReference type="NCBI Taxonomy" id="4170"/>
    <lineage>
        <taxon>Eukaryota</taxon>
        <taxon>Viridiplantae</taxon>
        <taxon>Streptophyta</taxon>
        <taxon>Embryophyta</taxon>
        <taxon>Tracheophyta</taxon>
        <taxon>Spermatophyta</taxon>
        <taxon>Magnoliopsida</taxon>
        <taxon>eudicotyledons</taxon>
        <taxon>Gunneridae</taxon>
        <taxon>Pentapetalae</taxon>
        <taxon>asterids</taxon>
        <taxon>lamiids</taxon>
        <taxon>Lamiales</taxon>
        <taxon>Orobanchaceae</taxon>
        <taxon>Buchnereae</taxon>
        <taxon>Striga</taxon>
    </lineage>
</organism>
<comment type="caution">
    <text evidence="2">The sequence shown here is derived from an EMBL/GenBank/DDBJ whole genome shotgun (WGS) entry which is preliminary data.</text>
</comment>
<gene>
    <name evidence="2" type="ORF">STAS_08408</name>
</gene>
<evidence type="ECO:0000313" key="2">
    <source>
        <dbReference type="EMBL" id="GER32352.1"/>
    </source>
</evidence>
<keyword evidence="1" id="KW-0175">Coiled coil</keyword>
<keyword evidence="2" id="KW-0808">Transferase</keyword>
<proteinExistence type="predicted"/>
<keyword evidence="3" id="KW-1185">Reference proteome</keyword>
<dbReference type="Proteomes" id="UP000325081">
    <property type="component" value="Unassembled WGS sequence"/>
</dbReference>
<dbReference type="GO" id="GO:0008168">
    <property type="term" value="F:methyltransferase activity"/>
    <property type="evidence" value="ECO:0007669"/>
    <property type="project" value="UniProtKB-KW"/>
</dbReference>
<dbReference type="AlphaFoldDB" id="A0A5A7PIA7"/>
<protein>
    <submittedName>
        <fullName evidence="2">tRNA (Mo5U34)-methyltransferase</fullName>
    </submittedName>
</protein>
<dbReference type="EMBL" id="BKCP01004583">
    <property type="protein sequence ID" value="GER32352.1"/>
    <property type="molecule type" value="Genomic_DNA"/>
</dbReference>
<accession>A0A5A7PIA7</accession>
<dbReference type="GO" id="GO:0032259">
    <property type="term" value="P:methylation"/>
    <property type="evidence" value="ECO:0007669"/>
    <property type="project" value="UniProtKB-KW"/>
</dbReference>
<evidence type="ECO:0000313" key="3">
    <source>
        <dbReference type="Proteomes" id="UP000325081"/>
    </source>
</evidence>
<feature type="coiled-coil region" evidence="1">
    <location>
        <begin position="209"/>
        <end position="236"/>
    </location>
</feature>
<evidence type="ECO:0000256" key="1">
    <source>
        <dbReference type="SAM" id="Coils"/>
    </source>
</evidence>
<keyword evidence="2" id="KW-0489">Methyltransferase</keyword>
<sequence length="309" mass="35333">MDMVQHLVNEHPELIPSAKELLEALECDCDCDDNKHAQKAMELLKNQHVLQGFVKTFAEGYALLRCLDMVAENGLECRTVANRVALIRQDPLLDKCVSAKGDVDIMRGALCILVAYWIDRRLERWLSEQAFNLGDNEIQYTNTWPSGHPYGVDYYDCFLGGDNDDGMHNKLDEADLILSPLTIIFERERTQEELMDMVHHLVNEHPELISSAKELLEALECDENKHAEKAMELLKNQHVRQAFVKTFAEGYALLRCLDMVAENELECRTVANRVALIRRDPLLDKCVSAKGDLDIMRLVSLYLFDNILI</sequence>
<name>A0A5A7PIA7_STRAF</name>